<organism evidence="1 2">
    <name type="scientific">Larimichthys crocea</name>
    <name type="common">Large yellow croaker</name>
    <name type="synonym">Pseudosciaena crocea</name>
    <dbReference type="NCBI Taxonomy" id="215358"/>
    <lineage>
        <taxon>Eukaryota</taxon>
        <taxon>Metazoa</taxon>
        <taxon>Chordata</taxon>
        <taxon>Craniata</taxon>
        <taxon>Vertebrata</taxon>
        <taxon>Euteleostomi</taxon>
        <taxon>Actinopterygii</taxon>
        <taxon>Neopterygii</taxon>
        <taxon>Teleostei</taxon>
        <taxon>Neoteleostei</taxon>
        <taxon>Acanthomorphata</taxon>
        <taxon>Eupercaria</taxon>
        <taxon>Sciaenidae</taxon>
        <taxon>Larimichthys</taxon>
    </lineage>
</organism>
<reference evidence="1" key="1">
    <citation type="submission" date="2018-11" db="EMBL/GenBank/DDBJ databases">
        <title>The sequence and de novo assembly of Larimichthys crocea genome using PacBio and Hi-C technologies.</title>
        <authorList>
            <person name="Xu P."/>
            <person name="Chen B."/>
            <person name="Zhou Z."/>
            <person name="Ke Q."/>
            <person name="Wu Y."/>
            <person name="Bai H."/>
            <person name="Pu F."/>
        </authorList>
    </citation>
    <scope>NUCLEOTIDE SEQUENCE</scope>
    <source>
        <tissue evidence="1">Muscle</tissue>
    </source>
</reference>
<feature type="non-terminal residue" evidence="1">
    <location>
        <position position="1"/>
    </location>
</feature>
<keyword evidence="2" id="KW-1185">Reference proteome</keyword>
<comment type="caution">
    <text evidence="1">The sequence shown here is derived from an EMBL/GenBank/DDBJ whole genome shotgun (WGS) entry which is preliminary data.</text>
</comment>
<sequence>VWSGSRGYRGKWWMLCGSCTGSRRVTINSVTSPVLPERKLVMHRPEPEKVNMGFSILSQDYIRWLLSSVPG</sequence>
<accession>A0ACD3RCM9</accession>
<name>A0ACD3RCM9_LARCR</name>
<dbReference type="EMBL" id="CM011680">
    <property type="protein sequence ID" value="TMS17103.1"/>
    <property type="molecule type" value="Genomic_DNA"/>
</dbReference>
<gene>
    <name evidence="1" type="ORF">E3U43_001172</name>
</gene>
<evidence type="ECO:0000313" key="2">
    <source>
        <dbReference type="Proteomes" id="UP000793456"/>
    </source>
</evidence>
<evidence type="ECO:0000313" key="1">
    <source>
        <dbReference type="EMBL" id="TMS17103.1"/>
    </source>
</evidence>
<dbReference type="Proteomes" id="UP000793456">
    <property type="component" value="Chromosome VII"/>
</dbReference>
<protein>
    <submittedName>
        <fullName evidence="1">Uncharacterized protein</fullName>
    </submittedName>
</protein>
<proteinExistence type="predicted"/>